<keyword evidence="4" id="KW-1185">Reference proteome</keyword>
<dbReference type="PANTHER" id="PTHR35601:SF1">
    <property type="entry name" value="TOXIN RELE"/>
    <property type="match status" value="1"/>
</dbReference>
<dbReference type="PANTHER" id="PTHR35601">
    <property type="entry name" value="TOXIN RELE"/>
    <property type="match status" value="1"/>
</dbReference>
<dbReference type="Proteomes" id="UP000241229">
    <property type="component" value="Unassembled WGS sequence"/>
</dbReference>
<accession>A0A2P7SQS6</accession>
<keyword evidence="2" id="KW-1277">Toxin-antitoxin system</keyword>
<evidence type="ECO:0000313" key="3">
    <source>
        <dbReference type="EMBL" id="PSJ64850.1"/>
    </source>
</evidence>
<dbReference type="Gene3D" id="3.30.2310.20">
    <property type="entry name" value="RelE-like"/>
    <property type="match status" value="1"/>
</dbReference>
<comment type="similarity">
    <text evidence="1">Belongs to the RelE toxin family.</text>
</comment>
<organism evidence="3 4">
    <name type="scientific">Kumtagia ephedrae</name>
    <dbReference type="NCBI Taxonomy" id="2116701"/>
    <lineage>
        <taxon>Bacteria</taxon>
        <taxon>Pseudomonadati</taxon>
        <taxon>Pseudomonadota</taxon>
        <taxon>Alphaproteobacteria</taxon>
        <taxon>Hyphomicrobiales</taxon>
        <taxon>Phyllobacteriaceae</taxon>
        <taxon>Kumtagia</taxon>
    </lineage>
</organism>
<evidence type="ECO:0000256" key="2">
    <source>
        <dbReference type="ARBA" id="ARBA00022649"/>
    </source>
</evidence>
<name>A0A2P7SQS6_9HYPH</name>
<dbReference type="Pfam" id="PF05016">
    <property type="entry name" value="ParE_toxin"/>
    <property type="match status" value="1"/>
</dbReference>
<dbReference type="RefSeq" id="WP_106770894.1">
    <property type="nucleotide sequence ID" value="NZ_PXYK01000003.1"/>
</dbReference>
<comment type="caution">
    <text evidence="3">The sequence shown here is derived from an EMBL/GenBank/DDBJ whole genome shotgun (WGS) entry which is preliminary data.</text>
</comment>
<sequence length="88" mass="10328">MAWTIEYTEPAEKILSRLDRKVARRIVTFLDERIAAADDPRSQGRALSGALRGQWRYRVGDYRIICRIEDRRLIVLVIDIGHRGDVYR</sequence>
<evidence type="ECO:0000313" key="4">
    <source>
        <dbReference type="Proteomes" id="UP000241229"/>
    </source>
</evidence>
<protein>
    <submittedName>
        <fullName evidence="3">Type II toxin-antitoxin system mRNA interferase toxin, RelE/StbE family</fullName>
    </submittedName>
</protein>
<dbReference type="AlphaFoldDB" id="A0A2P7SQS6"/>
<evidence type="ECO:0000256" key="1">
    <source>
        <dbReference type="ARBA" id="ARBA00006226"/>
    </source>
</evidence>
<dbReference type="InterPro" id="IPR035093">
    <property type="entry name" value="RelE/ParE_toxin_dom_sf"/>
</dbReference>
<dbReference type="NCBIfam" id="TIGR02385">
    <property type="entry name" value="RelE_StbE"/>
    <property type="match status" value="1"/>
</dbReference>
<dbReference type="EMBL" id="PXYK01000003">
    <property type="protein sequence ID" value="PSJ64850.1"/>
    <property type="molecule type" value="Genomic_DNA"/>
</dbReference>
<gene>
    <name evidence="3" type="ORF">C7I84_04220</name>
</gene>
<dbReference type="SUPFAM" id="SSF143011">
    <property type="entry name" value="RelE-like"/>
    <property type="match status" value="1"/>
</dbReference>
<proteinExistence type="inferred from homology"/>
<reference evidence="3 4" key="1">
    <citation type="submission" date="2018-03" db="EMBL/GenBank/DDBJ databases">
        <title>The draft genome of Mesorhizobium sp. 6GN-30.</title>
        <authorList>
            <person name="Liu L."/>
            <person name="Li L."/>
            <person name="Wang T."/>
            <person name="Zhang X."/>
            <person name="Liang L."/>
        </authorList>
    </citation>
    <scope>NUCLEOTIDE SEQUENCE [LARGE SCALE GENOMIC DNA]</scope>
    <source>
        <strain evidence="3 4">6GN30</strain>
    </source>
</reference>
<dbReference type="InterPro" id="IPR007712">
    <property type="entry name" value="RelE/ParE_toxin"/>
</dbReference>
<dbReference type="OrthoDB" id="5570653at2"/>